<dbReference type="Pfam" id="PF08284">
    <property type="entry name" value="RVP_2"/>
    <property type="match status" value="1"/>
</dbReference>
<comment type="caution">
    <text evidence="3">The sequence shown here is derived from an EMBL/GenBank/DDBJ whole genome shotgun (WGS) entry which is preliminary data.</text>
</comment>
<reference evidence="3" key="2">
    <citation type="submission" date="2022-01" db="EMBL/GenBank/DDBJ databases">
        <authorList>
            <person name="Yamashiro T."/>
            <person name="Shiraishi A."/>
            <person name="Satake H."/>
            <person name="Nakayama K."/>
        </authorList>
    </citation>
    <scope>NUCLEOTIDE SEQUENCE</scope>
</reference>
<feature type="compositionally biased region" description="Basic and acidic residues" evidence="1">
    <location>
        <begin position="1"/>
        <end position="39"/>
    </location>
</feature>
<proteinExistence type="predicted"/>
<gene>
    <name evidence="3" type="ORF">Tco_1045337</name>
</gene>
<keyword evidence="2" id="KW-0472">Membrane</keyword>
<feature type="compositionally biased region" description="Basic and acidic residues" evidence="1">
    <location>
        <begin position="52"/>
        <end position="67"/>
    </location>
</feature>
<evidence type="ECO:0000256" key="1">
    <source>
        <dbReference type="SAM" id="MobiDB-lite"/>
    </source>
</evidence>
<sequence length="476" mass="53896">MDSKEVKSKKETEESSKGIKDELKSDKSKKADSSEEKAKVSRKKMLGRKRAGKEQQQESSKKQRMEDDKETYEVEEVEEVDEGELKKNLVIVKDDDIGFVVFHLLPQTTSEVDASLLKKEFYVILIGSISVEVPVAPEVGATTVASPVGVLELDIHSSSEADPSESSPPLVFVAHMVSPFLCSDDSESDTEILERHVSPTHHDALLTRWRSRVALRSSSPTTSTQRSLLLLFLPAPSAIVFAPSSEFPVAPVVAPPRIRRRRAIPIRPEEEIPIGRLYRTHPGRPCRALTARKSVRPLPSHHLALRYTSHQLGTMLLPVHHRVIIFRSFISWAFITGTFLINNLIFYDIELRRRSDVRVMYFCTLLDVTRYLRRHPFNIDLMPIEIGSFDVIIDMDWLANHHAVIVYDEKIVRIPYGDEVLIVQGDRGGKGEKSKFSIISCTKTQKYIKRGCCPISTSRWLRLSQRSSKKSKAGFV</sequence>
<evidence type="ECO:0000313" key="4">
    <source>
        <dbReference type="Proteomes" id="UP001151760"/>
    </source>
</evidence>
<dbReference type="Proteomes" id="UP001151760">
    <property type="component" value="Unassembled WGS sequence"/>
</dbReference>
<organism evidence="3 4">
    <name type="scientific">Tanacetum coccineum</name>
    <dbReference type="NCBI Taxonomy" id="301880"/>
    <lineage>
        <taxon>Eukaryota</taxon>
        <taxon>Viridiplantae</taxon>
        <taxon>Streptophyta</taxon>
        <taxon>Embryophyta</taxon>
        <taxon>Tracheophyta</taxon>
        <taxon>Spermatophyta</taxon>
        <taxon>Magnoliopsida</taxon>
        <taxon>eudicotyledons</taxon>
        <taxon>Gunneridae</taxon>
        <taxon>Pentapetalae</taxon>
        <taxon>asterids</taxon>
        <taxon>campanulids</taxon>
        <taxon>Asterales</taxon>
        <taxon>Asteraceae</taxon>
        <taxon>Asteroideae</taxon>
        <taxon>Anthemideae</taxon>
        <taxon>Anthemidinae</taxon>
        <taxon>Tanacetum</taxon>
    </lineage>
</organism>
<feature type="compositionally biased region" description="Acidic residues" evidence="1">
    <location>
        <begin position="68"/>
        <end position="77"/>
    </location>
</feature>
<evidence type="ECO:0000313" key="3">
    <source>
        <dbReference type="EMBL" id="GJT78612.1"/>
    </source>
</evidence>
<evidence type="ECO:0008006" key="5">
    <source>
        <dbReference type="Google" id="ProtNLM"/>
    </source>
</evidence>
<protein>
    <recommendedName>
        <fullName evidence="5">Reverse transcriptase domain-containing protein</fullName>
    </recommendedName>
</protein>
<reference evidence="3" key="1">
    <citation type="journal article" date="2022" name="Int. J. Mol. Sci.">
        <title>Draft Genome of Tanacetum Coccineum: Genomic Comparison of Closely Related Tanacetum-Family Plants.</title>
        <authorList>
            <person name="Yamashiro T."/>
            <person name="Shiraishi A."/>
            <person name="Nakayama K."/>
            <person name="Satake H."/>
        </authorList>
    </citation>
    <scope>NUCLEOTIDE SEQUENCE</scope>
</reference>
<feature type="compositionally biased region" description="Basic residues" evidence="1">
    <location>
        <begin position="40"/>
        <end position="51"/>
    </location>
</feature>
<feature type="transmembrane region" description="Helical" evidence="2">
    <location>
        <begin position="324"/>
        <end position="345"/>
    </location>
</feature>
<feature type="region of interest" description="Disordered" evidence="1">
    <location>
        <begin position="1"/>
        <end position="77"/>
    </location>
</feature>
<keyword evidence="4" id="KW-1185">Reference proteome</keyword>
<name>A0ABQ5GUD8_9ASTR</name>
<dbReference type="EMBL" id="BQNB010018819">
    <property type="protein sequence ID" value="GJT78612.1"/>
    <property type="molecule type" value="Genomic_DNA"/>
</dbReference>
<evidence type="ECO:0000256" key="2">
    <source>
        <dbReference type="SAM" id="Phobius"/>
    </source>
</evidence>
<keyword evidence="2" id="KW-1133">Transmembrane helix</keyword>
<accession>A0ABQ5GUD8</accession>
<keyword evidence="2" id="KW-0812">Transmembrane</keyword>